<evidence type="ECO:0000256" key="1">
    <source>
        <dbReference type="ARBA" id="ARBA00022450"/>
    </source>
</evidence>
<dbReference type="InterPro" id="IPR006162">
    <property type="entry name" value="Ppantetheine_attach_site"/>
</dbReference>
<dbReference type="RefSeq" id="WP_206504810.1">
    <property type="nucleotide sequence ID" value="NZ_JAEAGG010000004.1"/>
</dbReference>
<accession>A0ABU7X2S5</accession>
<dbReference type="Proteomes" id="UP001348265">
    <property type="component" value="Unassembled WGS sequence"/>
</dbReference>
<dbReference type="PROSITE" id="PS00012">
    <property type="entry name" value="PHOSPHOPANTETHEINE"/>
    <property type="match status" value="1"/>
</dbReference>
<comment type="caution">
    <text evidence="4">The sequence shown here is derived from an EMBL/GenBank/DDBJ whole genome shotgun (WGS) entry which is preliminary data.</text>
</comment>
<dbReference type="InterPro" id="IPR009081">
    <property type="entry name" value="PP-bd_ACP"/>
</dbReference>
<dbReference type="InterPro" id="IPR036736">
    <property type="entry name" value="ACP-like_sf"/>
</dbReference>
<feature type="domain" description="Carrier" evidence="3">
    <location>
        <begin position="2"/>
        <end position="80"/>
    </location>
</feature>
<evidence type="ECO:0000259" key="3">
    <source>
        <dbReference type="PROSITE" id="PS50075"/>
    </source>
</evidence>
<organism evidence="4 5">
    <name type="scientific">Streptomyces chrestomyceticus</name>
    <dbReference type="NCBI Taxonomy" id="68185"/>
    <lineage>
        <taxon>Bacteria</taxon>
        <taxon>Bacillati</taxon>
        <taxon>Actinomycetota</taxon>
        <taxon>Actinomycetes</taxon>
        <taxon>Kitasatosporales</taxon>
        <taxon>Streptomycetaceae</taxon>
        <taxon>Streptomyces</taxon>
    </lineage>
</organism>
<keyword evidence="2" id="KW-0597">Phosphoprotein</keyword>
<keyword evidence="5" id="KW-1185">Reference proteome</keyword>
<name>A0ABU7X2S5_9ACTN</name>
<reference evidence="4 5" key="1">
    <citation type="submission" date="2023-08" db="EMBL/GenBank/DDBJ databases">
        <authorList>
            <person name="Sharma P."/>
            <person name="Verma V."/>
            <person name="Mohan M.K."/>
            <person name="Dubey A.K."/>
        </authorList>
    </citation>
    <scope>NUCLEOTIDE SEQUENCE [LARGE SCALE GENOMIC DNA]</scope>
    <source>
        <strain evidence="4 5">ADP4</strain>
    </source>
</reference>
<dbReference type="SUPFAM" id="SSF47336">
    <property type="entry name" value="ACP-like"/>
    <property type="match status" value="1"/>
</dbReference>
<dbReference type="PROSITE" id="PS50075">
    <property type="entry name" value="CARRIER"/>
    <property type="match status" value="1"/>
</dbReference>
<protein>
    <submittedName>
        <fullName evidence="4">Acyl carrier protein</fullName>
    </submittedName>
</protein>
<sequence>MTFTLGGLRTILRDCAGEPETGDLDGDVAAITFEDLGYDSIALLETLSRIEQELGVAADEAPMDELTTPQALVDYVNGQLVRATAAA</sequence>
<dbReference type="EMBL" id="JAVFKM010000024">
    <property type="protein sequence ID" value="MEF3118045.1"/>
    <property type="molecule type" value="Genomic_DNA"/>
</dbReference>
<gene>
    <name evidence="4" type="ORF">RB636_33285</name>
</gene>
<evidence type="ECO:0000313" key="5">
    <source>
        <dbReference type="Proteomes" id="UP001348265"/>
    </source>
</evidence>
<proteinExistence type="predicted"/>
<dbReference type="Gene3D" id="1.10.1200.10">
    <property type="entry name" value="ACP-like"/>
    <property type="match status" value="1"/>
</dbReference>
<evidence type="ECO:0000313" key="4">
    <source>
        <dbReference type="EMBL" id="MEF3118045.1"/>
    </source>
</evidence>
<dbReference type="Pfam" id="PF00550">
    <property type="entry name" value="PP-binding"/>
    <property type="match status" value="1"/>
</dbReference>
<keyword evidence="1" id="KW-0596">Phosphopantetheine</keyword>
<evidence type="ECO:0000256" key="2">
    <source>
        <dbReference type="ARBA" id="ARBA00022553"/>
    </source>
</evidence>